<gene>
    <name evidence="2" type="ORF">CSX02_04110</name>
</gene>
<sequence length="903" mass="103800">MEKKQINAIKGIAILGIIFYSLFRHQAGSNIPNLSGVFFSYDKIARIAKLGHVCITVLFFCLGYELYWKHSRLQTVQQHLKMVVQNYIELLKMTSFVCIVTVAVCCVLHMDTKIYSAWGETSLEYMGGMLFNILGIAFIFHIKWLVSAWWFFGVAFIMILCAPFVCYIVRRKGFAFATIFATIACPIVLHIEMGQETFWKYLPIFVCAMFIAEQQWNFHLGHKCPIAAVALMLEVLIVAKTDIPYFIFETAFSITFIALLCPILKVKLMEKVGNLLGQYAIEAWMLSIPICYWWLKKLWGHLIVIEIIFVIIIAIAYAIAYGTHYSFRFIRQLDKKKAASAIWIELGIAFGLTSLIYVICFLTSEPAFLTLDDQTIQSCLSGQSTGTIFPVQQYINMLISYPISFMYRLIPTIQWWYFYSLFLLFIGTWMIHFGLIHIGNRNRVPYGRIAIILALIDVVFLFYFVQNVAFTIVPVVVGAGLLFVLYFSAITVSHVKRIIGYLFFVIGSILLFCHRQQSGICVFAYDMLLIVFLITQCGKAERLKKVISLGSVMICVLISCGVAKELNRTVQEHINGKEYLAFSTARVAFTDYVHDTYIENPEVYKQVGWDENIYYLAEHWCFLPDEVNTSSMTFITQNSQKTGVEKSNEKIGTIIAQPRFWSGIILWGLSAILVTGIILLQKKRMGIFVGLCNLFGSIALVGYQYAIGRLRFRALIIVIFISMVLNIVFYLNYYQKDLINRRIAQTIGMLLVAIVMTFSLLVDFSTSYQNRLKRKKASDQLVYEYLENHQDNIYIRNGVMNYLDPLATNSLKNMMGMGGATYNSALHRKKLASLGIEHLDGHIFERNNVYFICESNFENLDQRDSDDKLFITLLHWLEDEYNLQGVELVDRIGEKIYVYKFFY</sequence>
<dbReference type="EMBL" id="PDYG01000014">
    <property type="protein sequence ID" value="PHU38202.1"/>
    <property type="molecule type" value="Genomic_DNA"/>
</dbReference>
<feature type="transmembrane region" description="Helical" evidence="1">
    <location>
        <begin position="687"/>
        <end position="706"/>
    </location>
</feature>
<dbReference type="AlphaFoldDB" id="A0A2G3E4J2"/>
<feature type="transmembrane region" description="Helical" evidence="1">
    <location>
        <begin position="494"/>
        <end position="511"/>
    </location>
</feature>
<feature type="transmembrane region" description="Helical" evidence="1">
    <location>
        <begin position="546"/>
        <end position="564"/>
    </location>
</feature>
<evidence type="ECO:0000256" key="1">
    <source>
        <dbReference type="SAM" id="Phobius"/>
    </source>
</evidence>
<feature type="transmembrane region" description="Helical" evidence="1">
    <location>
        <begin position="276"/>
        <end position="295"/>
    </location>
</feature>
<feature type="transmembrane region" description="Helical" evidence="1">
    <location>
        <begin position="743"/>
        <end position="762"/>
    </location>
</feature>
<evidence type="ECO:0000313" key="3">
    <source>
        <dbReference type="Proteomes" id="UP000224563"/>
    </source>
</evidence>
<feature type="transmembrane region" description="Helical" evidence="1">
    <location>
        <begin position="174"/>
        <end position="191"/>
    </location>
</feature>
<name>A0A2G3E4J2_9FIRM</name>
<comment type="caution">
    <text evidence="2">The sequence shown here is derived from an EMBL/GenBank/DDBJ whole genome shotgun (WGS) entry which is preliminary data.</text>
</comment>
<keyword evidence="1" id="KW-0472">Membrane</keyword>
<feature type="transmembrane region" description="Helical" evidence="1">
    <location>
        <begin position="712"/>
        <end position="731"/>
    </location>
</feature>
<accession>A0A2G3E4J2</accession>
<reference evidence="2 3" key="2">
    <citation type="submission" date="2017-10" db="EMBL/GenBank/DDBJ databases">
        <authorList>
            <person name="Banno H."/>
            <person name="Chua N.-H."/>
        </authorList>
    </citation>
    <scope>NUCLEOTIDE SEQUENCE [LARGE SCALE GENOMIC DNA]</scope>
    <source>
        <strain evidence="2 3">JK623</strain>
    </source>
</reference>
<evidence type="ECO:0000313" key="2">
    <source>
        <dbReference type="EMBL" id="PHU38202.1"/>
    </source>
</evidence>
<reference evidence="2 3" key="1">
    <citation type="submission" date="2017-10" db="EMBL/GenBank/DDBJ databases">
        <title>Resolving the taxonomy of Roseburia spp., Eubacterium rectale and Agathobacter spp. through phylogenomic analysis.</title>
        <authorList>
            <person name="Sheridan P.O."/>
            <person name="Walker A.W."/>
            <person name="Duncan S.H."/>
            <person name="Scott K.P."/>
            <person name="Toole P.W.O."/>
            <person name="Luis P."/>
            <person name="Flint H.J."/>
        </authorList>
    </citation>
    <scope>NUCLEOTIDE SEQUENCE [LARGE SCALE GENOMIC DNA]</scope>
    <source>
        <strain evidence="2 3">JK623</strain>
    </source>
</reference>
<feature type="transmembrane region" description="Helical" evidence="1">
    <location>
        <begin position="245"/>
        <end position="264"/>
    </location>
</feature>
<feature type="transmembrane region" description="Helical" evidence="1">
    <location>
        <begin position="660"/>
        <end position="680"/>
    </location>
</feature>
<feature type="transmembrane region" description="Helical" evidence="1">
    <location>
        <begin position="44"/>
        <end position="67"/>
    </location>
</feature>
<feature type="transmembrane region" description="Helical" evidence="1">
    <location>
        <begin position="445"/>
        <end position="463"/>
    </location>
</feature>
<feature type="transmembrane region" description="Helical" evidence="1">
    <location>
        <begin position="301"/>
        <end position="321"/>
    </location>
</feature>
<keyword evidence="1" id="KW-1133">Transmembrane helix</keyword>
<keyword evidence="3" id="KW-1185">Reference proteome</keyword>
<feature type="transmembrane region" description="Helical" evidence="1">
    <location>
        <begin position="517"/>
        <end position="534"/>
    </location>
</feature>
<feature type="transmembrane region" description="Helical" evidence="1">
    <location>
        <begin position="416"/>
        <end position="438"/>
    </location>
</feature>
<feature type="transmembrane region" description="Helical" evidence="1">
    <location>
        <begin position="469"/>
        <end position="487"/>
    </location>
</feature>
<feature type="transmembrane region" description="Helical" evidence="1">
    <location>
        <begin position="87"/>
        <end position="110"/>
    </location>
</feature>
<proteinExistence type="predicted"/>
<feature type="transmembrane region" description="Helical" evidence="1">
    <location>
        <begin position="342"/>
        <end position="364"/>
    </location>
</feature>
<feature type="transmembrane region" description="Helical" evidence="1">
    <location>
        <begin position="148"/>
        <end position="169"/>
    </location>
</feature>
<keyword evidence="1" id="KW-0812">Transmembrane</keyword>
<organism evidence="2 3">
    <name type="scientific">Agathobacter ruminis</name>
    <dbReference type="NCBI Taxonomy" id="1712665"/>
    <lineage>
        <taxon>Bacteria</taxon>
        <taxon>Bacillati</taxon>
        <taxon>Bacillota</taxon>
        <taxon>Clostridia</taxon>
        <taxon>Lachnospirales</taxon>
        <taxon>Lachnospiraceae</taxon>
        <taxon>Agathobacter</taxon>
    </lineage>
</organism>
<feature type="transmembrane region" description="Helical" evidence="1">
    <location>
        <begin position="122"/>
        <end position="142"/>
    </location>
</feature>
<protein>
    <submittedName>
        <fullName evidence="2">Uncharacterized protein</fullName>
    </submittedName>
</protein>
<dbReference type="RefSeq" id="WP_099385746.1">
    <property type="nucleotide sequence ID" value="NZ_JANSWH010000080.1"/>
</dbReference>
<dbReference type="Proteomes" id="UP000224563">
    <property type="component" value="Unassembled WGS sequence"/>
</dbReference>